<feature type="chain" id="PRO_5047346824" evidence="1">
    <location>
        <begin position="23"/>
        <end position="358"/>
    </location>
</feature>
<reference evidence="2" key="1">
    <citation type="submission" date="2020-03" db="EMBL/GenBank/DDBJ databases">
        <title>Draft sequencing of Paenibacilllus sp. S3N08.</title>
        <authorList>
            <person name="Kim D.-U."/>
        </authorList>
    </citation>
    <scope>NUCLEOTIDE SEQUENCE</scope>
    <source>
        <strain evidence="2">S3N08</strain>
    </source>
</reference>
<accession>A0ABX0JI21</accession>
<gene>
    <name evidence="2" type="ORF">G9U52_38055</name>
</gene>
<keyword evidence="1" id="KW-0732">Signal</keyword>
<dbReference type="Proteomes" id="UP001165962">
    <property type="component" value="Unassembled WGS sequence"/>
</dbReference>
<comment type="caution">
    <text evidence="2">The sequence shown here is derived from an EMBL/GenBank/DDBJ whole genome shotgun (WGS) entry which is preliminary data.</text>
</comment>
<dbReference type="EMBL" id="JAAOIW010000040">
    <property type="protein sequence ID" value="NHN35496.1"/>
    <property type="molecule type" value="Genomic_DNA"/>
</dbReference>
<protein>
    <submittedName>
        <fullName evidence="2">Uncharacterized protein</fullName>
    </submittedName>
</protein>
<evidence type="ECO:0000313" key="2">
    <source>
        <dbReference type="EMBL" id="NHN35496.1"/>
    </source>
</evidence>
<dbReference type="RefSeq" id="WP_166158455.1">
    <property type="nucleotide sequence ID" value="NZ_JAAOIW010000040.1"/>
</dbReference>
<evidence type="ECO:0000256" key="1">
    <source>
        <dbReference type="SAM" id="SignalP"/>
    </source>
</evidence>
<proteinExistence type="predicted"/>
<name>A0ABX0JI21_9BACL</name>
<keyword evidence="3" id="KW-1185">Reference proteome</keyword>
<sequence>MYRRASLLLALGLLVGALTNQMAVTAQEATATTGESLTLFETTALRDDHGVEVGSISPQQVRVLQTSSIRRGHGEGYRVPMYLISTWLGDKWIVPDNALKGSEEKFDTYLELSHEERVYEDPGLLSEKGMIGKQTAKVLSRWGGRYKIATSNGERWIAPRWSAVTGVKLIQADIQLKAQTKLFSFPNEYDTGASISPQLMHVTAEWQDWYRADSWLGPVWFQNFEPKKYQLFDTFYLYDAPNDNKWTMAAISPQIVETIDRAPGFYKINTWQGEKWIKVPPIENHYAMTDLAQIQKVDEKINIKTIMNLYKGASLGAMTADAIAPQTVQAFEKIDNWYHIKSDWVGDAWIKVDQVPTK</sequence>
<feature type="signal peptide" evidence="1">
    <location>
        <begin position="1"/>
        <end position="22"/>
    </location>
</feature>
<evidence type="ECO:0000313" key="3">
    <source>
        <dbReference type="Proteomes" id="UP001165962"/>
    </source>
</evidence>
<organism evidence="2 3">
    <name type="scientific">Paenibacillus agricola</name>
    <dbReference type="NCBI Taxonomy" id="2716264"/>
    <lineage>
        <taxon>Bacteria</taxon>
        <taxon>Bacillati</taxon>
        <taxon>Bacillota</taxon>
        <taxon>Bacilli</taxon>
        <taxon>Bacillales</taxon>
        <taxon>Paenibacillaceae</taxon>
        <taxon>Paenibacillus</taxon>
    </lineage>
</organism>